<organism evidence="1 2">
    <name type="scientific">Saccharothrix ecbatanensis</name>
    <dbReference type="NCBI Taxonomy" id="1105145"/>
    <lineage>
        <taxon>Bacteria</taxon>
        <taxon>Bacillati</taxon>
        <taxon>Actinomycetota</taxon>
        <taxon>Actinomycetes</taxon>
        <taxon>Pseudonocardiales</taxon>
        <taxon>Pseudonocardiaceae</taxon>
        <taxon>Saccharothrix</taxon>
    </lineage>
</organism>
<name>A0A7W9HJZ7_9PSEU</name>
<dbReference type="AlphaFoldDB" id="A0A7W9HJZ7"/>
<proteinExistence type="predicted"/>
<gene>
    <name evidence="1" type="ORF">F4560_003012</name>
</gene>
<reference evidence="1 2" key="1">
    <citation type="submission" date="2020-08" db="EMBL/GenBank/DDBJ databases">
        <title>Sequencing the genomes of 1000 actinobacteria strains.</title>
        <authorList>
            <person name="Klenk H.-P."/>
        </authorList>
    </citation>
    <scope>NUCLEOTIDE SEQUENCE [LARGE SCALE GENOMIC DNA]</scope>
    <source>
        <strain evidence="1 2">DSM 45486</strain>
    </source>
</reference>
<protein>
    <submittedName>
        <fullName evidence="1">Uncharacterized protein</fullName>
    </submittedName>
</protein>
<dbReference type="Proteomes" id="UP000552097">
    <property type="component" value="Unassembled WGS sequence"/>
</dbReference>
<sequence length="112" mass="11750">MSPITDDLGPLDEQAFGVRVEPHRRELPVHCWIDGGFGSGVFGSMRCVLTLANGQPAVAGYVRKPGDAACVPPAIDVLWVQDGVVTEIVTFDGAVFGHFDLAATISAEGGAR</sequence>
<comment type="caution">
    <text evidence="1">The sequence shown here is derived from an EMBL/GenBank/DDBJ whole genome shotgun (WGS) entry which is preliminary data.</text>
</comment>
<accession>A0A7W9HJZ7</accession>
<dbReference type="RefSeq" id="WP_184920496.1">
    <property type="nucleotide sequence ID" value="NZ_JACHMO010000001.1"/>
</dbReference>
<evidence type="ECO:0000313" key="1">
    <source>
        <dbReference type="EMBL" id="MBB5803244.1"/>
    </source>
</evidence>
<keyword evidence="2" id="KW-1185">Reference proteome</keyword>
<evidence type="ECO:0000313" key="2">
    <source>
        <dbReference type="Proteomes" id="UP000552097"/>
    </source>
</evidence>
<dbReference type="EMBL" id="JACHMO010000001">
    <property type="protein sequence ID" value="MBB5803244.1"/>
    <property type="molecule type" value="Genomic_DNA"/>
</dbReference>